<reference evidence="2" key="1">
    <citation type="submission" date="2022-10" db="EMBL/GenBank/DDBJ databases">
        <authorList>
            <person name="Hyden B.L."/>
            <person name="Feng K."/>
            <person name="Yates T."/>
            <person name="Jawdy S."/>
            <person name="Smart L.B."/>
            <person name="Muchero W."/>
        </authorList>
    </citation>
    <scope>NUCLEOTIDE SEQUENCE</scope>
    <source>
        <tissue evidence="2">Shoot tip</tissue>
    </source>
</reference>
<evidence type="ECO:0000313" key="2">
    <source>
        <dbReference type="EMBL" id="KAJ6381403.1"/>
    </source>
</evidence>
<feature type="chain" id="PRO_5046497170" description="PIN-like protein" evidence="1">
    <location>
        <begin position="20"/>
        <end position="66"/>
    </location>
</feature>
<keyword evidence="1" id="KW-0732">Signal</keyword>
<reference evidence="2" key="2">
    <citation type="journal article" date="2023" name="Int. J. Mol. Sci.">
        <title>De Novo Assembly and Annotation of 11 Diverse Shrub Willow (Salix) Genomes Reveals Novel Gene Organization in Sex-Linked Regions.</title>
        <authorList>
            <person name="Hyden B."/>
            <person name="Feng K."/>
            <person name="Yates T.B."/>
            <person name="Jawdy S."/>
            <person name="Cereghino C."/>
            <person name="Smart L.B."/>
            <person name="Muchero W."/>
        </authorList>
    </citation>
    <scope>NUCLEOTIDE SEQUENCE</scope>
    <source>
        <tissue evidence="2">Shoot tip</tissue>
    </source>
</reference>
<sequence>MDHRMICDVLVILMAAVWTLDNSGIAGFGVSLVILRVSEANPALVKALMPRQLLKNRASNSLTSII</sequence>
<protein>
    <recommendedName>
        <fullName evidence="4">PIN-like protein</fullName>
    </recommendedName>
</protein>
<comment type="caution">
    <text evidence="2">The sequence shown here is derived from an EMBL/GenBank/DDBJ whole genome shotgun (WGS) entry which is preliminary data.</text>
</comment>
<proteinExistence type="predicted"/>
<evidence type="ECO:0000256" key="1">
    <source>
        <dbReference type="SAM" id="SignalP"/>
    </source>
</evidence>
<feature type="signal peptide" evidence="1">
    <location>
        <begin position="1"/>
        <end position="19"/>
    </location>
</feature>
<evidence type="ECO:0000313" key="3">
    <source>
        <dbReference type="Proteomes" id="UP001141253"/>
    </source>
</evidence>
<dbReference type="Proteomes" id="UP001141253">
    <property type="component" value="Chromosome 6"/>
</dbReference>
<accession>A0ABQ9BE82</accession>
<evidence type="ECO:0008006" key="4">
    <source>
        <dbReference type="Google" id="ProtNLM"/>
    </source>
</evidence>
<gene>
    <name evidence="2" type="ORF">OIU77_030142</name>
</gene>
<keyword evidence="3" id="KW-1185">Reference proteome</keyword>
<name>A0ABQ9BE82_9ROSI</name>
<dbReference type="EMBL" id="JAPFFI010000009">
    <property type="protein sequence ID" value="KAJ6381403.1"/>
    <property type="molecule type" value="Genomic_DNA"/>
</dbReference>
<organism evidence="2 3">
    <name type="scientific">Salix suchowensis</name>
    <dbReference type="NCBI Taxonomy" id="1278906"/>
    <lineage>
        <taxon>Eukaryota</taxon>
        <taxon>Viridiplantae</taxon>
        <taxon>Streptophyta</taxon>
        <taxon>Embryophyta</taxon>
        <taxon>Tracheophyta</taxon>
        <taxon>Spermatophyta</taxon>
        <taxon>Magnoliopsida</taxon>
        <taxon>eudicotyledons</taxon>
        <taxon>Gunneridae</taxon>
        <taxon>Pentapetalae</taxon>
        <taxon>rosids</taxon>
        <taxon>fabids</taxon>
        <taxon>Malpighiales</taxon>
        <taxon>Salicaceae</taxon>
        <taxon>Saliceae</taxon>
        <taxon>Salix</taxon>
    </lineage>
</organism>